<accession>A0A381UV48</accession>
<dbReference type="SUPFAM" id="SSF51735">
    <property type="entry name" value="NAD(P)-binding Rossmann-fold domains"/>
    <property type="match status" value="1"/>
</dbReference>
<proteinExistence type="predicted"/>
<dbReference type="GO" id="GO:0008831">
    <property type="term" value="F:dTDP-4-dehydrorhamnose reductase activity"/>
    <property type="evidence" value="ECO:0007669"/>
    <property type="project" value="TreeGrafter"/>
</dbReference>
<dbReference type="InterPro" id="IPR029903">
    <property type="entry name" value="RmlD-like-bd"/>
</dbReference>
<reference evidence="2" key="1">
    <citation type="submission" date="2018-05" db="EMBL/GenBank/DDBJ databases">
        <authorList>
            <person name="Lanie J.A."/>
            <person name="Ng W.-L."/>
            <person name="Kazmierczak K.M."/>
            <person name="Andrzejewski T.M."/>
            <person name="Davidsen T.M."/>
            <person name="Wayne K.J."/>
            <person name="Tettelin H."/>
            <person name="Glass J.I."/>
            <person name="Rusch D."/>
            <person name="Podicherti R."/>
            <person name="Tsui H.-C.T."/>
            <person name="Winkler M.E."/>
        </authorList>
    </citation>
    <scope>NUCLEOTIDE SEQUENCE</scope>
</reference>
<evidence type="ECO:0000313" key="2">
    <source>
        <dbReference type="EMBL" id="SVA31468.1"/>
    </source>
</evidence>
<dbReference type="AlphaFoldDB" id="A0A381UV48"/>
<dbReference type="Gene3D" id="3.40.50.720">
    <property type="entry name" value="NAD(P)-binding Rossmann-like Domain"/>
    <property type="match status" value="1"/>
</dbReference>
<dbReference type="GO" id="GO:0005829">
    <property type="term" value="C:cytosol"/>
    <property type="evidence" value="ECO:0007669"/>
    <property type="project" value="TreeGrafter"/>
</dbReference>
<dbReference type="EMBL" id="UINC01007109">
    <property type="protein sequence ID" value="SVA31468.1"/>
    <property type="molecule type" value="Genomic_DNA"/>
</dbReference>
<evidence type="ECO:0000259" key="1">
    <source>
        <dbReference type="Pfam" id="PF04321"/>
    </source>
</evidence>
<dbReference type="InterPro" id="IPR036291">
    <property type="entry name" value="NAD(P)-bd_dom_sf"/>
</dbReference>
<dbReference type="PANTHER" id="PTHR10491">
    <property type="entry name" value="DTDP-4-DEHYDRORHAMNOSE REDUCTASE"/>
    <property type="match status" value="1"/>
</dbReference>
<feature type="domain" description="RmlD-like substrate binding" evidence="1">
    <location>
        <begin position="23"/>
        <end position="231"/>
    </location>
</feature>
<gene>
    <name evidence="2" type="ORF">METZ01_LOCUS84322</name>
</gene>
<name>A0A381UV48_9ZZZZ</name>
<dbReference type="GO" id="GO:0019305">
    <property type="term" value="P:dTDP-rhamnose biosynthetic process"/>
    <property type="evidence" value="ECO:0007669"/>
    <property type="project" value="TreeGrafter"/>
</dbReference>
<dbReference type="CDD" id="cd05254">
    <property type="entry name" value="dTDP_HR_like_SDR_e"/>
    <property type="match status" value="1"/>
</dbReference>
<dbReference type="PANTHER" id="PTHR10491:SF4">
    <property type="entry name" value="METHIONINE ADENOSYLTRANSFERASE 2 SUBUNIT BETA"/>
    <property type="match status" value="1"/>
</dbReference>
<organism evidence="2">
    <name type="scientific">marine metagenome</name>
    <dbReference type="NCBI Taxonomy" id="408172"/>
    <lineage>
        <taxon>unclassified sequences</taxon>
        <taxon>metagenomes</taxon>
        <taxon>ecological metagenomes</taxon>
    </lineage>
</organism>
<sequence>MLGHQLWRSLHAQHDIWVTLRRPAADFAPHHLFDKAKSIQVDDITDDTALGQALGQAKPDAVINCVGLIKQRDEASDEALAARVNAEFPHRLAKRCGETGARLIQFSTDCVFAGTRGNYTEDDPADATDLYGQSKHRGEVTGPQCVTLRTSVIGHELGTNLALLDWFISQRSQTVNGFTKAIYSGFTTLEMARIVERILTRHPRLSGLWHVASEPISKFDLLQLCREKLGWEGVIEPNDEFVCDRSLNGDRFNEATGYDPPGWKAMISELAQQS</sequence>
<protein>
    <recommendedName>
        <fullName evidence="1">RmlD-like substrate binding domain-containing protein</fullName>
    </recommendedName>
</protein>
<dbReference type="InterPro" id="IPR005913">
    <property type="entry name" value="dTDP_dehydrorham_reduct"/>
</dbReference>
<dbReference type="Pfam" id="PF04321">
    <property type="entry name" value="RmlD_sub_bind"/>
    <property type="match status" value="1"/>
</dbReference>